<dbReference type="RefSeq" id="WP_087463575.1">
    <property type="nucleotide sequence ID" value="NZ_CP021425.1"/>
</dbReference>
<accession>A0A1Y0IEH1</accession>
<gene>
    <name evidence="3" type="ORF">OLMES_4853</name>
</gene>
<evidence type="ECO:0000259" key="2">
    <source>
        <dbReference type="Pfam" id="PF20093"/>
    </source>
</evidence>
<evidence type="ECO:0000313" key="3">
    <source>
        <dbReference type="EMBL" id="ARU58841.1"/>
    </source>
</evidence>
<feature type="region of interest" description="Disordered" evidence="1">
    <location>
        <begin position="1"/>
        <end position="28"/>
    </location>
</feature>
<dbReference type="EMBL" id="CP021425">
    <property type="protein sequence ID" value="ARU58841.1"/>
    <property type="molecule type" value="Genomic_DNA"/>
</dbReference>
<protein>
    <recommendedName>
        <fullName evidence="2">DUF6484 domain-containing protein</fullName>
    </recommendedName>
</protein>
<dbReference type="InterPro" id="IPR045506">
    <property type="entry name" value="DUF6484"/>
</dbReference>
<reference evidence="3 4" key="1">
    <citation type="submission" date="2017-05" db="EMBL/GenBank/DDBJ databases">
        <title>Genomic insights into alkan degradation activity of Oleiphilus messinensis.</title>
        <authorList>
            <person name="Kozyavkin S.A."/>
            <person name="Slesarev A.I."/>
            <person name="Golyshin P.N."/>
            <person name="Korzhenkov A."/>
            <person name="Golyshina O.N."/>
            <person name="Toshchakov S.V."/>
        </authorList>
    </citation>
    <scope>NUCLEOTIDE SEQUENCE [LARGE SCALE GENOMIC DNA]</scope>
    <source>
        <strain evidence="3 4">ME102</strain>
    </source>
</reference>
<evidence type="ECO:0000256" key="1">
    <source>
        <dbReference type="SAM" id="MobiDB-lite"/>
    </source>
</evidence>
<feature type="compositionally biased region" description="Polar residues" evidence="1">
    <location>
        <begin position="1"/>
        <end position="13"/>
    </location>
</feature>
<feature type="domain" description="DUF6484" evidence="2">
    <location>
        <begin position="32"/>
        <end position="91"/>
    </location>
</feature>
<dbReference type="AlphaFoldDB" id="A0A1Y0IEH1"/>
<evidence type="ECO:0000313" key="4">
    <source>
        <dbReference type="Proteomes" id="UP000196027"/>
    </source>
</evidence>
<organism evidence="3 4">
    <name type="scientific">Oleiphilus messinensis</name>
    <dbReference type="NCBI Taxonomy" id="141451"/>
    <lineage>
        <taxon>Bacteria</taxon>
        <taxon>Pseudomonadati</taxon>
        <taxon>Pseudomonadota</taxon>
        <taxon>Gammaproteobacteria</taxon>
        <taxon>Oceanospirillales</taxon>
        <taxon>Oleiphilaceae</taxon>
        <taxon>Oleiphilus</taxon>
    </lineage>
</organism>
<dbReference type="Proteomes" id="UP000196027">
    <property type="component" value="Chromosome"/>
</dbReference>
<name>A0A1Y0IEH1_9GAMM</name>
<dbReference type="OrthoDB" id="3078443at2"/>
<dbReference type="KEGG" id="ome:OLMES_4853"/>
<keyword evidence="4" id="KW-1185">Reference proteome</keyword>
<sequence>MERQTFQQTNFQHTDSDADPHHSTHHQSGVVVGKIVGFRDGLALVSYDRRTLSTPQAAISTVELHPDLEGREVAISFASNRGKQPIIIGVISSRLDQVLENTTSVGLLSDHPGSVLGRNENTAPEVRVNGDKLELSAASEITITCGKSSISMNKEGKILIRGEHILSRAAGAHRIKGGAIQLN</sequence>
<proteinExistence type="predicted"/>
<dbReference type="Pfam" id="PF20093">
    <property type="entry name" value="DUF6484"/>
    <property type="match status" value="1"/>
</dbReference>